<reference evidence="4 5" key="1">
    <citation type="journal article" date="2019" name="Int. J. Syst. Evol. Microbiol.">
        <title>The Global Catalogue of Microorganisms (GCM) 10K type strain sequencing project: providing services to taxonomists for standard genome sequencing and annotation.</title>
        <authorList>
            <consortium name="The Broad Institute Genomics Platform"/>
            <consortium name="The Broad Institute Genome Sequencing Center for Infectious Disease"/>
            <person name="Wu L."/>
            <person name="Ma J."/>
        </authorList>
    </citation>
    <scope>NUCLEOTIDE SEQUENCE [LARGE SCALE GENOMIC DNA]</scope>
    <source>
        <strain evidence="4 5">JCM 16013</strain>
    </source>
</reference>
<organism evidence="4 5">
    <name type="scientific">Catenulispora subtropica</name>
    <dbReference type="NCBI Taxonomy" id="450798"/>
    <lineage>
        <taxon>Bacteria</taxon>
        <taxon>Bacillati</taxon>
        <taxon>Actinomycetota</taxon>
        <taxon>Actinomycetes</taxon>
        <taxon>Catenulisporales</taxon>
        <taxon>Catenulisporaceae</taxon>
        <taxon>Catenulispora</taxon>
    </lineage>
</organism>
<gene>
    <name evidence="4" type="ORF">GCM10009838_11660</name>
</gene>
<evidence type="ECO:0000256" key="1">
    <source>
        <dbReference type="ARBA" id="ARBA00022729"/>
    </source>
</evidence>
<evidence type="ECO:0000313" key="4">
    <source>
        <dbReference type="EMBL" id="GAA1957340.1"/>
    </source>
</evidence>
<dbReference type="Gene3D" id="2.60.120.200">
    <property type="match status" value="1"/>
</dbReference>
<keyword evidence="5" id="KW-1185">Reference proteome</keyword>
<feature type="domain" description="LamG-like jellyroll fold" evidence="3">
    <location>
        <begin position="1024"/>
        <end position="1161"/>
    </location>
</feature>
<dbReference type="InterPro" id="IPR013320">
    <property type="entry name" value="ConA-like_dom_sf"/>
</dbReference>
<dbReference type="SMART" id="SM00560">
    <property type="entry name" value="LamGL"/>
    <property type="match status" value="1"/>
</dbReference>
<evidence type="ECO:0000313" key="5">
    <source>
        <dbReference type="Proteomes" id="UP001499854"/>
    </source>
</evidence>
<keyword evidence="2" id="KW-1015">Disulfide bond</keyword>
<name>A0ABN2QRV0_9ACTN</name>
<accession>A0ABN2QRV0</accession>
<dbReference type="EMBL" id="BAAAQM010000004">
    <property type="protein sequence ID" value="GAA1957340.1"/>
    <property type="molecule type" value="Genomic_DNA"/>
</dbReference>
<dbReference type="SUPFAM" id="SSF49899">
    <property type="entry name" value="Concanavalin A-like lectins/glucanases"/>
    <property type="match status" value="1"/>
</dbReference>
<protein>
    <recommendedName>
        <fullName evidence="3">LamG-like jellyroll fold domain-containing protein</fullName>
    </recommendedName>
</protein>
<dbReference type="InterPro" id="IPR006558">
    <property type="entry name" value="LamG-like"/>
</dbReference>
<dbReference type="Proteomes" id="UP001499854">
    <property type="component" value="Unassembled WGS sequence"/>
</dbReference>
<evidence type="ECO:0000256" key="2">
    <source>
        <dbReference type="ARBA" id="ARBA00023157"/>
    </source>
</evidence>
<sequence>MPGSTTPTDTLTANPDGTFTVDHALAPVRKRVGATWAKLDPTLVANPDGTISPRVTTSPVTMSGGGSGPLATLGSARRSLALSLPTAVPTALPKPTLAGATATYASVLPGVDLKVTVDAQGGVSEVLVIRDAAAAANPALTDLELGTAATGLSLAADPAGNITGKDAAGHVVIAAPAPMIWDSAEAPEKHAAAVPDPAGVSVDAANGLPLASSAAAPGEGAHQAKVKVALGKTASGKDAIKLTPDRSMFTSAATKWPVYFDPTFIAPSAGSQEPGWTTVTDYWSTTSFWKTSGNLKVGYCGWSYCNNDRNRSFVDVSVPSQIWGSTVLSSQINFNEVWSPSCTATPVELWSTGSIGAGTTWSNQPAWYSKVGTQSVAKGYSSGCPSGGVGFDITSVMQTAANNHAGDQTFGLRAGDESDAYGWKQFSSAVTVSTTYDHAPNTPNGLSTSPATACGGTPSTVGDGDVTLYAPLSDPDNGTLGAAFSLWNTATGAPIASSTFDQVSVTSGSTAVFTVHEAALKQSAGGAVTQFSWHVQASDYKFSSAWSATCTFDFDPTRQGAPSVTEPVNAKVGTPVSITIAKPLTGTVPSSYLYQLNGTAAQTVTAASGGATVTITPTRFTNILSVTSVSAGGNIGDTAVVEFNAAAATTQAPNDMTGHGIADLLTVGGVNGLPSGLWLAPGQAAAGATAGTGQVQTAATNIGVNGNGYSTADTASDYDGAQAITGHFNGSGFNDVLVYYPTGANAAGGAVISGTGDGSPLQPQYSGNENTLTRSLFVDPNGANPVQLATAGNASRQNLAYPDLIGVAGPAAGSGGYTLDLYPNGNGAYGAVDVLSNTAPDGTMNWNNWTIADTVMGDGSTAMFLWNRSTGALYLWTGLNGASAYANGGGALAYTQYLISTGWHANSSAGLQAADINHDGVPDLWTVGAGGTVTAWLVGGLSGTPTISAQSGQTLQTAAHTWLLNDQGTSGAAYGTAKDLTVTGGLNASTTNVTGNSGDLFSPDAKFGGSGDAVTTGPAVNTASDFTVSAWVKPDTANGVVLSQDGAHTSGFMLYPNTAGGDWAFCIATADTAGSWPYDCASGGTIQHGVWTRVTATYKASTGIMSLYLNGVNVGLTTHTAVSGITGPFHMGDYLNDNARASYYTGQLADVQTWNQVVPPTAPASADGYFVPLTPTRLLDTRNSAIGGYTGPVASGSTVSFQVLGAAGGAIPSTGVTAVAMSITAVGANNGGFLTAYPDGTPLPVSSTVNYGPAANITNGTIVPVGADGKVAIHSHGMDTGTTVQVLADVTGYFTTDSGVPGAGTYVPIAATRFLDTRNGTGRDGVTGPIASGSSLSLPIAGVAGIPAADVTGVVINLTTANSGGNGPLLAYADGTSTPTGTTVQTYASGSAVAAEAVVPVGADGKIAIYNGGLGTSTDIIGDVVGYFSTSTGGQKYHTLDATRLFDSRLTGGAITSTTPRAYLQTAVNAVNPTFVLNITATGASGIGNITAIPDGGVTNGTSGANYTAGGDVADMAVTATHNNMFDLAVQGAATQVVVDTNGYFATF</sequence>
<evidence type="ECO:0000259" key="3">
    <source>
        <dbReference type="SMART" id="SM00560"/>
    </source>
</evidence>
<dbReference type="Pfam" id="PF13385">
    <property type="entry name" value="Laminin_G_3"/>
    <property type="match status" value="1"/>
</dbReference>
<comment type="caution">
    <text evidence="4">The sequence shown here is derived from an EMBL/GenBank/DDBJ whole genome shotgun (WGS) entry which is preliminary data.</text>
</comment>
<proteinExistence type="predicted"/>
<keyword evidence="1" id="KW-0732">Signal</keyword>